<organism evidence="1 2">
    <name type="scientific">Halalkalicoccus tibetensis</name>
    <dbReference type="NCBI Taxonomy" id="175632"/>
    <lineage>
        <taxon>Archaea</taxon>
        <taxon>Methanobacteriati</taxon>
        <taxon>Methanobacteriota</taxon>
        <taxon>Stenosarchaea group</taxon>
        <taxon>Halobacteria</taxon>
        <taxon>Halobacteriales</taxon>
        <taxon>Halococcaceae</taxon>
        <taxon>Halalkalicoccus</taxon>
    </lineage>
</organism>
<keyword evidence="2" id="KW-1185">Reference proteome</keyword>
<reference evidence="1 2" key="1">
    <citation type="journal article" date="2019" name="Int. J. Syst. Evol. Microbiol.">
        <title>The Global Catalogue of Microorganisms (GCM) 10K type strain sequencing project: providing services to taxonomists for standard genome sequencing and annotation.</title>
        <authorList>
            <consortium name="The Broad Institute Genomics Platform"/>
            <consortium name="The Broad Institute Genome Sequencing Center for Infectious Disease"/>
            <person name="Wu L."/>
            <person name="Ma J."/>
        </authorList>
    </citation>
    <scope>NUCLEOTIDE SEQUENCE [LARGE SCALE GENOMIC DNA]</scope>
    <source>
        <strain evidence="1 2">CGMCC 1.3240</strain>
    </source>
</reference>
<evidence type="ECO:0000313" key="1">
    <source>
        <dbReference type="EMBL" id="MFC6906747.1"/>
    </source>
</evidence>
<gene>
    <name evidence="1" type="ORF">ACFQGH_16255</name>
</gene>
<proteinExistence type="predicted"/>
<dbReference type="AlphaFoldDB" id="A0ABD5V590"/>
<sequence>MADEMMLVCNNIPHTGSKLAETYTVETTTDNKMWKEAGELACFMEGIN</sequence>
<evidence type="ECO:0000313" key="2">
    <source>
        <dbReference type="Proteomes" id="UP001596312"/>
    </source>
</evidence>
<accession>A0ABD5V590</accession>
<comment type="caution">
    <text evidence="1">The sequence shown here is derived from an EMBL/GenBank/DDBJ whole genome shotgun (WGS) entry which is preliminary data.</text>
</comment>
<protein>
    <submittedName>
        <fullName evidence="1">Uncharacterized protein</fullName>
    </submittedName>
</protein>
<name>A0ABD5V590_9EURY</name>
<dbReference type="Proteomes" id="UP001596312">
    <property type="component" value="Unassembled WGS sequence"/>
</dbReference>
<dbReference type="EMBL" id="JBHSXQ010000005">
    <property type="protein sequence ID" value="MFC6906747.1"/>
    <property type="molecule type" value="Genomic_DNA"/>
</dbReference>